<dbReference type="AlphaFoldDB" id="A0A563W249"/>
<dbReference type="EMBL" id="CAACVJ010000604">
    <property type="protein sequence ID" value="VEP17784.1"/>
    <property type="molecule type" value="Genomic_DNA"/>
</dbReference>
<organism evidence="1 2">
    <name type="scientific">Hyella patelloides LEGE 07179</name>
    <dbReference type="NCBI Taxonomy" id="945734"/>
    <lineage>
        <taxon>Bacteria</taxon>
        <taxon>Bacillati</taxon>
        <taxon>Cyanobacteriota</taxon>
        <taxon>Cyanophyceae</taxon>
        <taxon>Pleurocapsales</taxon>
        <taxon>Hyellaceae</taxon>
        <taxon>Hyella</taxon>
    </lineage>
</organism>
<accession>A0A563W249</accession>
<proteinExistence type="predicted"/>
<name>A0A563W249_9CYAN</name>
<keyword evidence="2" id="KW-1185">Reference proteome</keyword>
<gene>
    <name evidence="1" type="ORF">H1P_6420004</name>
</gene>
<sequence length="26" mass="2853">MDKCLIGAIAKPQNDLESPFLSVLLH</sequence>
<protein>
    <submittedName>
        <fullName evidence="1">Uncharacterized protein</fullName>
    </submittedName>
</protein>
<dbReference type="Proteomes" id="UP000320055">
    <property type="component" value="Unassembled WGS sequence"/>
</dbReference>
<reference evidence="1 2" key="1">
    <citation type="submission" date="2019-01" db="EMBL/GenBank/DDBJ databases">
        <authorList>
            <person name="Brito A."/>
        </authorList>
    </citation>
    <scope>NUCLEOTIDE SEQUENCE [LARGE SCALE GENOMIC DNA]</scope>
    <source>
        <strain evidence="1">1</strain>
    </source>
</reference>
<evidence type="ECO:0000313" key="1">
    <source>
        <dbReference type="EMBL" id="VEP17784.1"/>
    </source>
</evidence>
<evidence type="ECO:0000313" key="2">
    <source>
        <dbReference type="Proteomes" id="UP000320055"/>
    </source>
</evidence>